<name>A0AAX0WZZ8_9GAMM</name>
<dbReference type="GeneID" id="98065093"/>
<proteinExistence type="predicted"/>
<evidence type="ECO:0000313" key="2">
    <source>
        <dbReference type="Proteomes" id="UP000192511"/>
    </source>
</evidence>
<dbReference type="Proteomes" id="UP000192511">
    <property type="component" value="Unassembled WGS sequence"/>
</dbReference>
<dbReference type="AlphaFoldDB" id="A0AAX0WZZ8"/>
<evidence type="ECO:0000313" key="1">
    <source>
        <dbReference type="EMBL" id="PNL62509.1"/>
    </source>
</evidence>
<protein>
    <submittedName>
        <fullName evidence="1">Uncharacterized protein</fullName>
    </submittedName>
</protein>
<comment type="caution">
    <text evidence="1">The sequence shown here is derived from an EMBL/GenBank/DDBJ whole genome shotgun (WGS) entry which is preliminary data.</text>
</comment>
<accession>A0AAX0WZZ8</accession>
<reference evidence="1" key="1">
    <citation type="submission" date="2017-12" db="EMBL/GenBank/DDBJ databases">
        <title>FDA dAtabase for Regulatory Grade micrObial Sequences (FDA-ARGOS): Supporting development and validation of Infectious Disease Dx tests.</title>
        <authorList>
            <person name="Kerrigan L."/>
            <person name="Tallon L.J."/>
            <person name="Sadzewicz L."/>
            <person name="Sengamalay N."/>
            <person name="Ott S."/>
            <person name="Godinez A."/>
            <person name="Nagaraj S."/>
            <person name="Vavikolanu K."/>
            <person name="Vyas G."/>
            <person name="Nadendla S."/>
            <person name="Aluvathingal J."/>
            <person name="Sichtig H."/>
        </authorList>
    </citation>
    <scope>NUCLEOTIDE SEQUENCE [LARGE SCALE GENOMIC DNA]</scope>
    <source>
        <strain evidence="1">FDAARGOS_200</strain>
    </source>
</reference>
<organism evidence="1 2">
    <name type="scientific">Legionella anisa</name>
    <dbReference type="NCBI Taxonomy" id="28082"/>
    <lineage>
        <taxon>Bacteria</taxon>
        <taxon>Pseudomonadati</taxon>
        <taxon>Pseudomonadota</taxon>
        <taxon>Gammaproteobacteria</taxon>
        <taxon>Legionellales</taxon>
        <taxon>Legionellaceae</taxon>
        <taxon>Legionella</taxon>
    </lineage>
</organism>
<keyword evidence="2" id="KW-1185">Reference proteome</keyword>
<dbReference type="EMBL" id="NBTX02000004">
    <property type="protein sequence ID" value="PNL62509.1"/>
    <property type="molecule type" value="Genomic_DNA"/>
</dbReference>
<sequence>MKFEKIETFLNKAGFIFMNQGTGIGAVAGRPSYLYQKNITGGRPQMIQLAVSSVNQEDIRLIFSNNVSQQVRNSINDIINEHELDSEKTLSLNF</sequence>
<dbReference type="RefSeq" id="WP_019235689.1">
    <property type="nucleotide sequence ID" value="NZ_CAAAHR010000062.1"/>
</dbReference>
<gene>
    <name evidence="1" type="ORF">A6J39_015560</name>
</gene>